<dbReference type="EMBL" id="KN835234">
    <property type="protein sequence ID" value="KIK42618.1"/>
    <property type="molecule type" value="Genomic_DNA"/>
</dbReference>
<name>A0A0D0BHF9_9AGAM</name>
<accession>A0A0D0BHF9</accession>
<dbReference type="Proteomes" id="UP000054485">
    <property type="component" value="Unassembled WGS sequence"/>
</dbReference>
<sequence length="142" mass="15849">MSTHTYEAPQASFVHGPFRILRTLGVGGYAKAVAAQHIPSNHLMCIKVFQKHNLMHKSTALSLSKELESREYGIACKNTMTAKDKPAKRFSWHISPGRSVRSARSESSFAPQATMLPWPTDTSTEEHSHQYIQPPGIFEALE</sequence>
<dbReference type="InterPro" id="IPR011009">
    <property type="entry name" value="Kinase-like_dom_sf"/>
</dbReference>
<evidence type="ECO:0000313" key="1">
    <source>
        <dbReference type="EMBL" id="KIK42618.1"/>
    </source>
</evidence>
<reference evidence="1 2" key="1">
    <citation type="submission" date="2014-04" db="EMBL/GenBank/DDBJ databases">
        <authorList>
            <consortium name="DOE Joint Genome Institute"/>
            <person name="Kuo A."/>
            <person name="Ruytinx J."/>
            <person name="Rineau F."/>
            <person name="Colpaert J."/>
            <person name="Kohler A."/>
            <person name="Nagy L.G."/>
            <person name="Floudas D."/>
            <person name="Copeland A."/>
            <person name="Barry K.W."/>
            <person name="Cichocki N."/>
            <person name="Veneault-Fourrey C."/>
            <person name="LaButti K."/>
            <person name="Lindquist E.A."/>
            <person name="Lipzen A."/>
            <person name="Lundell T."/>
            <person name="Morin E."/>
            <person name="Murat C."/>
            <person name="Sun H."/>
            <person name="Tunlid A."/>
            <person name="Henrissat B."/>
            <person name="Grigoriev I.V."/>
            <person name="Hibbett D.S."/>
            <person name="Martin F."/>
            <person name="Nordberg H.P."/>
            <person name="Cantor M.N."/>
            <person name="Hua S.X."/>
        </authorList>
    </citation>
    <scope>NUCLEOTIDE SEQUENCE [LARGE SCALE GENOMIC DNA]</scope>
    <source>
        <strain evidence="1 2">UH-Slu-Lm8-n1</strain>
    </source>
</reference>
<dbReference type="SUPFAM" id="SSF56112">
    <property type="entry name" value="Protein kinase-like (PK-like)"/>
    <property type="match status" value="1"/>
</dbReference>
<keyword evidence="2" id="KW-1185">Reference proteome</keyword>
<dbReference type="AlphaFoldDB" id="A0A0D0BHF9"/>
<dbReference type="OrthoDB" id="2800280at2759"/>
<organism evidence="1 2">
    <name type="scientific">Suillus luteus UH-Slu-Lm8-n1</name>
    <dbReference type="NCBI Taxonomy" id="930992"/>
    <lineage>
        <taxon>Eukaryota</taxon>
        <taxon>Fungi</taxon>
        <taxon>Dikarya</taxon>
        <taxon>Basidiomycota</taxon>
        <taxon>Agaricomycotina</taxon>
        <taxon>Agaricomycetes</taxon>
        <taxon>Agaricomycetidae</taxon>
        <taxon>Boletales</taxon>
        <taxon>Suillineae</taxon>
        <taxon>Suillaceae</taxon>
        <taxon>Suillus</taxon>
    </lineage>
</organism>
<dbReference type="HOGENOM" id="CLU_1817079_0_0_1"/>
<dbReference type="InParanoid" id="A0A0D0BHF9"/>
<dbReference type="Gene3D" id="3.30.200.20">
    <property type="entry name" value="Phosphorylase Kinase, domain 1"/>
    <property type="match status" value="1"/>
</dbReference>
<reference evidence="2" key="2">
    <citation type="submission" date="2015-01" db="EMBL/GenBank/DDBJ databases">
        <title>Evolutionary Origins and Diversification of the Mycorrhizal Mutualists.</title>
        <authorList>
            <consortium name="DOE Joint Genome Institute"/>
            <consortium name="Mycorrhizal Genomics Consortium"/>
            <person name="Kohler A."/>
            <person name="Kuo A."/>
            <person name="Nagy L.G."/>
            <person name="Floudas D."/>
            <person name="Copeland A."/>
            <person name="Barry K.W."/>
            <person name="Cichocki N."/>
            <person name="Veneault-Fourrey C."/>
            <person name="LaButti K."/>
            <person name="Lindquist E.A."/>
            <person name="Lipzen A."/>
            <person name="Lundell T."/>
            <person name="Morin E."/>
            <person name="Murat C."/>
            <person name="Riley R."/>
            <person name="Ohm R."/>
            <person name="Sun H."/>
            <person name="Tunlid A."/>
            <person name="Henrissat B."/>
            <person name="Grigoriev I.V."/>
            <person name="Hibbett D.S."/>
            <person name="Martin F."/>
        </authorList>
    </citation>
    <scope>NUCLEOTIDE SEQUENCE [LARGE SCALE GENOMIC DNA]</scope>
    <source>
        <strain evidence="2">UH-Slu-Lm8-n1</strain>
    </source>
</reference>
<gene>
    <name evidence="1" type="ORF">CY34DRAFT_136565</name>
</gene>
<protein>
    <submittedName>
        <fullName evidence="1">Uncharacterized protein</fullName>
    </submittedName>
</protein>
<proteinExistence type="predicted"/>
<evidence type="ECO:0000313" key="2">
    <source>
        <dbReference type="Proteomes" id="UP000054485"/>
    </source>
</evidence>